<evidence type="ECO:0000256" key="8">
    <source>
        <dbReference type="SAM" id="Phobius"/>
    </source>
</evidence>
<organism evidence="9 10">
    <name type="scientific">Calicophoron daubneyi</name>
    <name type="common">Rumen fluke</name>
    <name type="synonym">Paramphistomum daubneyi</name>
    <dbReference type="NCBI Taxonomy" id="300641"/>
    <lineage>
        <taxon>Eukaryota</taxon>
        <taxon>Metazoa</taxon>
        <taxon>Spiralia</taxon>
        <taxon>Lophotrochozoa</taxon>
        <taxon>Platyhelminthes</taxon>
        <taxon>Trematoda</taxon>
        <taxon>Digenea</taxon>
        <taxon>Plagiorchiida</taxon>
        <taxon>Pronocephalata</taxon>
        <taxon>Paramphistomoidea</taxon>
        <taxon>Paramphistomidae</taxon>
        <taxon>Calicophoron</taxon>
    </lineage>
</organism>
<feature type="transmembrane region" description="Helical" evidence="8">
    <location>
        <begin position="571"/>
        <end position="593"/>
    </location>
</feature>
<dbReference type="PANTHER" id="PTHR21355">
    <property type="entry name" value="G-PROTEIN COUPLED RECEPTOR-ASSOCIATED PROTEIN LMBRD2"/>
    <property type="match status" value="1"/>
</dbReference>
<feature type="transmembrane region" description="Helical" evidence="8">
    <location>
        <begin position="155"/>
        <end position="174"/>
    </location>
</feature>
<feature type="region of interest" description="Disordered" evidence="7">
    <location>
        <begin position="671"/>
        <end position="693"/>
    </location>
</feature>
<dbReference type="AlphaFoldDB" id="A0AAV2TSM2"/>
<feature type="transmembrane region" description="Helical" evidence="8">
    <location>
        <begin position="440"/>
        <end position="463"/>
    </location>
</feature>
<feature type="transmembrane region" description="Helical" evidence="8">
    <location>
        <begin position="194"/>
        <end position="212"/>
    </location>
</feature>
<keyword evidence="5 8" id="KW-0472">Membrane</keyword>
<name>A0AAV2TSM2_CALDB</name>
<dbReference type="Proteomes" id="UP001497525">
    <property type="component" value="Unassembled WGS sequence"/>
</dbReference>
<proteinExistence type="inferred from homology"/>
<evidence type="ECO:0000313" key="9">
    <source>
        <dbReference type="EMBL" id="CAL5140384.1"/>
    </source>
</evidence>
<keyword evidence="3 8" id="KW-0812">Transmembrane</keyword>
<dbReference type="PANTHER" id="PTHR21355:SF0">
    <property type="entry name" value="G-PROTEIN COUPLED RECEPTOR-ASSOCIATED PROTEIN LMBRD2"/>
    <property type="match status" value="1"/>
</dbReference>
<protein>
    <recommendedName>
        <fullName evidence="11">LMBR1 domain-containing protein 2</fullName>
    </recommendedName>
</protein>
<feature type="transmembrane region" description="Helical" evidence="8">
    <location>
        <begin position="6"/>
        <end position="24"/>
    </location>
</feature>
<comment type="caution">
    <text evidence="9">The sequence shown here is derived from an EMBL/GenBank/DDBJ whole genome shotgun (WGS) entry which is preliminary data.</text>
</comment>
<dbReference type="InterPro" id="IPR051584">
    <property type="entry name" value="GPCR-associated_LMBR1"/>
</dbReference>
<feature type="transmembrane region" description="Helical" evidence="8">
    <location>
        <begin position="394"/>
        <end position="420"/>
    </location>
</feature>
<sequence>MVESLMALSLVGTGLFAAFLSYYYGNWMKQHKVVTLVHYISWLLPALILVAIPVDIAMAFVDRCLGEESSELCNLSLNKSVNSVFNELPKLRNSSVNCRIPPVHIQSSSLLIFWRIVYWSSQFLTWILIPLMRSYATAGDFTALSRLRTAVIDNALYYTSYLVIFIIALIYLMAHNSISFDLDSLRVLVITSSNTWGLFLVILFLGYGLVAVPRSLWMSGNPLATLRRAYFYLSKRSTELVDEEDKLREVVQHVNQIRSGLPLNHPLRPHLLTVLKRVETIQRSSVLSRRGSPTEYPTNSVDVLGLDLGKLAHLHKSLKTAEQRRNRAEALYREAVNSALWIEDVNTYRTKHRVTAFARDHDSEFLLKVHDYVPAVGSALSSAYWYWCCYVRFWLLRLLSVVLALLSIFMVWSECTFFVRSPTLSTVALLLNAEAERRDYFLVEVCSFFTLGYLGLAVFFTVFRLRIFNYYRLVPSHHTDENSLLFCGSLLCRLTPSLCLNFLGLAHLDSHVTRTTLKSPVTMSGSGVPVPADLATSTVNFHTVPCSAGPLHGVVETTYTRFMGHLDVIPFIARGFNVYFPILVLLLCLLTYFRFGDRVLRRLGILQLMDSMSDLDQDTHPADPLVEDSVQDGKLLLREDVTKTSNDGYYHDDQPPDRAQLLLRCSPFGGEPSSTNVDDSRPRKTHASILPVEYSEEAIENEFPLDTDQHSNLKPLR</sequence>
<evidence type="ECO:0000256" key="2">
    <source>
        <dbReference type="ARBA" id="ARBA00010487"/>
    </source>
</evidence>
<gene>
    <name evidence="9" type="ORF">CDAUBV1_LOCUS15708</name>
</gene>
<keyword evidence="4 8" id="KW-1133">Transmembrane helix</keyword>
<dbReference type="EMBL" id="CAXLJL010000711">
    <property type="protein sequence ID" value="CAL5140384.1"/>
    <property type="molecule type" value="Genomic_DNA"/>
</dbReference>
<comment type="subcellular location">
    <subcellularLocation>
        <location evidence="1">Membrane</location>
        <topology evidence="1">Multi-pass membrane protein</topology>
    </subcellularLocation>
</comment>
<feature type="coiled-coil region" evidence="6">
    <location>
        <begin position="311"/>
        <end position="338"/>
    </location>
</feature>
<evidence type="ECO:0000256" key="1">
    <source>
        <dbReference type="ARBA" id="ARBA00004141"/>
    </source>
</evidence>
<evidence type="ECO:0000256" key="7">
    <source>
        <dbReference type="SAM" id="MobiDB-lite"/>
    </source>
</evidence>
<evidence type="ECO:0000256" key="4">
    <source>
        <dbReference type="ARBA" id="ARBA00022989"/>
    </source>
</evidence>
<dbReference type="GO" id="GO:0016020">
    <property type="term" value="C:membrane"/>
    <property type="evidence" value="ECO:0007669"/>
    <property type="project" value="UniProtKB-SubCell"/>
</dbReference>
<evidence type="ECO:0000256" key="3">
    <source>
        <dbReference type="ARBA" id="ARBA00022692"/>
    </source>
</evidence>
<accession>A0AAV2TSM2</accession>
<feature type="transmembrane region" description="Helical" evidence="8">
    <location>
        <begin position="36"/>
        <end position="61"/>
    </location>
</feature>
<comment type="similarity">
    <text evidence="2">Belongs to the LIMR family.</text>
</comment>
<keyword evidence="6" id="KW-0175">Coiled coil</keyword>
<dbReference type="InterPro" id="IPR006876">
    <property type="entry name" value="LMBR1-like_membr_prot"/>
</dbReference>
<evidence type="ECO:0000256" key="6">
    <source>
        <dbReference type="SAM" id="Coils"/>
    </source>
</evidence>
<evidence type="ECO:0008006" key="11">
    <source>
        <dbReference type="Google" id="ProtNLM"/>
    </source>
</evidence>
<reference evidence="9" key="1">
    <citation type="submission" date="2024-06" db="EMBL/GenBank/DDBJ databases">
        <authorList>
            <person name="Liu X."/>
            <person name="Lenzi L."/>
            <person name="Haldenby T S."/>
            <person name="Uol C."/>
        </authorList>
    </citation>
    <scope>NUCLEOTIDE SEQUENCE</scope>
</reference>
<feature type="transmembrane region" description="Helical" evidence="8">
    <location>
        <begin position="116"/>
        <end position="135"/>
    </location>
</feature>
<evidence type="ECO:0000313" key="10">
    <source>
        <dbReference type="Proteomes" id="UP001497525"/>
    </source>
</evidence>
<dbReference type="Pfam" id="PF04791">
    <property type="entry name" value="LMBR1"/>
    <property type="match status" value="1"/>
</dbReference>
<evidence type="ECO:0000256" key="5">
    <source>
        <dbReference type="ARBA" id="ARBA00023136"/>
    </source>
</evidence>